<comment type="caution">
    <text evidence="2">The sequence shown here is derived from an EMBL/GenBank/DDBJ whole genome shotgun (WGS) entry which is preliminary data.</text>
</comment>
<dbReference type="SUPFAM" id="SSF53146">
    <property type="entry name" value="Nitrogenase accessory factor-like"/>
    <property type="match status" value="1"/>
</dbReference>
<evidence type="ECO:0000313" key="3">
    <source>
        <dbReference type="Proteomes" id="UP000298324"/>
    </source>
</evidence>
<gene>
    <name evidence="2" type="ORF">Psch_01861</name>
</gene>
<protein>
    <submittedName>
        <fullName evidence="2">Dinitrogenase iron-molybdenum cofactor</fullName>
    </submittedName>
</protein>
<dbReference type="PANTHER" id="PTHR42983:SF1">
    <property type="entry name" value="IRON-MOLYBDENUM PROTEIN"/>
    <property type="match status" value="1"/>
</dbReference>
<dbReference type="InterPro" id="IPR003731">
    <property type="entry name" value="Di-Nase_FeMo-co_biosynth"/>
</dbReference>
<dbReference type="RefSeq" id="WP_190239956.1">
    <property type="nucleotide sequence ID" value="NZ_QFGA01000001.1"/>
</dbReference>
<dbReference type="Gene3D" id="3.30.420.130">
    <property type="entry name" value="Dinitrogenase iron-molybdenum cofactor biosynthesis domain"/>
    <property type="match status" value="1"/>
</dbReference>
<dbReference type="InterPro" id="IPR036105">
    <property type="entry name" value="DiNase_FeMo-co_biosyn_sf"/>
</dbReference>
<feature type="domain" description="Dinitrogenase iron-molybdenum cofactor biosynthesis" evidence="1">
    <location>
        <begin position="9"/>
        <end position="95"/>
    </location>
</feature>
<organism evidence="2 3">
    <name type="scientific">Pelotomaculum schinkii</name>
    <dbReference type="NCBI Taxonomy" id="78350"/>
    <lineage>
        <taxon>Bacteria</taxon>
        <taxon>Bacillati</taxon>
        <taxon>Bacillota</taxon>
        <taxon>Clostridia</taxon>
        <taxon>Eubacteriales</taxon>
        <taxon>Desulfotomaculaceae</taxon>
        <taxon>Pelotomaculum</taxon>
    </lineage>
</organism>
<keyword evidence="3" id="KW-1185">Reference proteome</keyword>
<dbReference type="Pfam" id="PF02579">
    <property type="entry name" value="Nitro_FeMo-Co"/>
    <property type="match status" value="1"/>
</dbReference>
<dbReference type="PANTHER" id="PTHR42983">
    <property type="entry name" value="DINITROGENASE IRON-MOLYBDENUM COFACTOR PROTEIN-RELATED"/>
    <property type="match status" value="1"/>
</dbReference>
<dbReference type="AlphaFoldDB" id="A0A4Y7RH30"/>
<evidence type="ECO:0000313" key="2">
    <source>
        <dbReference type="EMBL" id="TEB08304.1"/>
    </source>
</evidence>
<proteinExistence type="predicted"/>
<evidence type="ECO:0000259" key="1">
    <source>
        <dbReference type="Pfam" id="PF02579"/>
    </source>
</evidence>
<accession>A0A4Y7RH30</accession>
<sequence>MKIAMPYLNGTVDEYFGRNGEFIIVEADDGMITGKKILTSETALGDLVGMFQNEGVEVVIANVISRPVVEMFFYNGIRVITRASGEVEQVAKDFLSGELLTGAACRGSGNHAR</sequence>
<reference evidence="2 3" key="1">
    <citation type="journal article" date="2018" name="Environ. Microbiol.">
        <title>Novel energy conservation strategies and behaviour of Pelotomaculum schinkii driving syntrophic propionate catabolism.</title>
        <authorList>
            <person name="Hidalgo-Ahumada C.A.P."/>
            <person name="Nobu M.K."/>
            <person name="Narihiro T."/>
            <person name="Tamaki H."/>
            <person name="Liu W.T."/>
            <person name="Kamagata Y."/>
            <person name="Stams A.J.M."/>
            <person name="Imachi H."/>
            <person name="Sousa D.Z."/>
        </authorList>
    </citation>
    <scope>NUCLEOTIDE SEQUENCE [LARGE SCALE GENOMIC DNA]</scope>
    <source>
        <strain evidence="2 3">HH</strain>
    </source>
</reference>
<dbReference type="EMBL" id="QFGA01000001">
    <property type="protein sequence ID" value="TEB08304.1"/>
    <property type="molecule type" value="Genomic_DNA"/>
</dbReference>
<name>A0A4Y7RH30_9FIRM</name>
<dbReference type="Proteomes" id="UP000298324">
    <property type="component" value="Unassembled WGS sequence"/>
</dbReference>